<proteinExistence type="predicted"/>
<dbReference type="STRING" id="6290.A0A0N4WR07"/>
<protein>
    <submittedName>
        <fullName evidence="3">Endo/exonuclease/phosphatase domain-containing protein</fullName>
    </submittedName>
</protein>
<dbReference type="WBParaSite" id="HPLM_0001389701-mRNA-1">
    <property type="protein sequence ID" value="HPLM_0001389701-mRNA-1"/>
    <property type="gene ID" value="HPLM_0001389701"/>
</dbReference>
<keyword evidence="2" id="KW-1185">Reference proteome</keyword>
<dbReference type="InterPro" id="IPR036691">
    <property type="entry name" value="Endo/exonu/phosph_ase_sf"/>
</dbReference>
<dbReference type="OMA" id="WTWESPC"/>
<evidence type="ECO:0000313" key="2">
    <source>
        <dbReference type="Proteomes" id="UP000268014"/>
    </source>
</evidence>
<sequence>MVIAGDFNAKIGPRRTAEELHIGTRGMEWNEQRGRLSEFIMSTRTIHSNSQFQKPSHLQRTWGSPGGQFHNEIDHIIFN</sequence>
<name>A0A0N4WR07_HAEPC</name>
<dbReference type="EMBL" id="UZAF01018375">
    <property type="protein sequence ID" value="VDO50985.1"/>
    <property type="molecule type" value="Genomic_DNA"/>
</dbReference>
<organism evidence="3">
    <name type="scientific">Haemonchus placei</name>
    <name type="common">Barber's pole worm</name>
    <dbReference type="NCBI Taxonomy" id="6290"/>
    <lineage>
        <taxon>Eukaryota</taxon>
        <taxon>Metazoa</taxon>
        <taxon>Ecdysozoa</taxon>
        <taxon>Nematoda</taxon>
        <taxon>Chromadorea</taxon>
        <taxon>Rhabditida</taxon>
        <taxon>Rhabditina</taxon>
        <taxon>Rhabditomorpha</taxon>
        <taxon>Strongyloidea</taxon>
        <taxon>Trichostrongylidae</taxon>
        <taxon>Haemonchus</taxon>
    </lineage>
</organism>
<evidence type="ECO:0000313" key="1">
    <source>
        <dbReference type="EMBL" id="VDO50985.1"/>
    </source>
</evidence>
<reference evidence="3" key="1">
    <citation type="submission" date="2017-02" db="UniProtKB">
        <authorList>
            <consortium name="WormBaseParasite"/>
        </authorList>
    </citation>
    <scope>IDENTIFICATION</scope>
</reference>
<reference evidence="1 2" key="2">
    <citation type="submission" date="2018-11" db="EMBL/GenBank/DDBJ databases">
        <authorList>
            <consortium name="Pathogen Informatics"/>
        </authorList>
    </citation>
    <scope>NUCLEOTIDE SEQUENCE [LARGE SCALE GENOMIC DNA]</scope>
    <source>
        <strain evidence="1 2">MHpl1</strain>
    </source>
</reference>
<dbReference type="AlphaFoldDB" id="A0A0N4WR07"/>
<dbReference type="Proteomes" id="UP000268014">
    <property type="component" value="Unassembled WGS sequence"/>
</dbReference>
<accession>A0A0N4WR07</accession>
<gene>
    <name evidence="1" type="ORF">HPLM_LOCUS13889</name>
</gene>
<evidence type="ECO:0000313" key="3">
    <source>
        <dbReference type="WBParaSite" id="HPLM_0001389701-mRNA-1"/>
    </source>
</evidence>
<dbReference type="OrthoDB" id="5806179at2759"/>
<dbReference type="Gene3D" id="3.60.10.10">
    <property type="entry name" value="Endonuclease/exonuclease/phosphatase"/>
    <property type="match status" value="1"/>
</dbReference>